<organism evidence="1 2">
    <name type="scientific">Hibiscus sabdariffa</name>
    <name type="common">roselle</name>
    <dbReference type="NCBI Taxonomy" id="183260"/>
    <lineage>
        <taxon>Eukaryota</taxon>
        <taxon>Viridiplantae</taxon>
        <taxon>Streptophyta</taxon>
        <taxon>Embryophyta</taxon>
        <taxon>Tracheophyta</taxon>
        <taxon>Spermatophyta</taxon>
        <taxon>Magnoliopsida</taxon>
        <taxon>eudicotyledons</taxon>
        <taxon>Gunneridae</taxon>
        <taxon>Pentapetalae</taxon>
        <taxon>rosids</taxon>
        <taxon>malvids</taxon>
        <taxon>Malvales</taxon>
        <taxon>Malvaceae</taxon>
        <taxon>Malvoideae</taxon>
        <taxon>Hibiscus</taxon>
    </lineage>
</organism>
<accession>A0ABR2PG88</accession>
<gene>
    <name evidence="1" type="ORF">V6N11_027212</name>
</gene>
<comment type="caution">
    <text evidence="1">The sequence shown here is derived from an EMBL/GenBank/DDBJ whole genome shotgun (WGS) entry which is preliminary data.</text>
</comment>
<evidence type="ECO:0000313" key="2">
    <source>
        <dbReference type="Proteomes" id="UP001396334"/>
    </source>
</evidence>
<proteinExistence type="predicted"/>
<reference evidence="1 2" key="1">
    <citation type="journal article" date="2024" name="G3 (Bethesda)">
        <title>Genome assembly of Hibiscus sabdariffa L. provides insights into metabolisms of medicinal natural products.</title>
        <authorList>
            <person name="Kim T."/>
        </authorList>
    </citation>
    <scope>NUCLEOTIDE SEQUENCE [LARGE SCALE GENOMIC DNA]</scope>
    <source>
        <strain evidence="1">TK-2024</strain>
        <tissue evidence="1">Old leaves</tissue>
    </source>
</reference>
<dbReference type="Proteomes" id="UP001396334">
    <property type="component" value="Unassembled WGS sequence"/>
</dbReference>
<dbReference type="EMBL" id="JBBPBN010000060">
    <property type="protein sequence ID" value="KAK8987461.1"/>
    <property type="molecule type" value="Genomic_DNA"/>
</dbReference>
<keyword evidence="2" id="KW-1185">Reference proteome</keyword>
<name>A0ABR2PG88_9ROSI</name>
<protein>
    <submittedName>
        <fullName evidence="1">Uncharacterized protein</fullName>
    </submittedName>
</protein>
<sequence length="177" mass="19393">MGPFEELEQPQLLQLRSAIGKLKADMDLEMEMATILDASPQQFYVGSSSNQMINTDMELDVGYTIPGMMAPPPPAPAYNPDPAEEYMVIPPEEYIVNPAEGTNINPAEGDNVILQKNDNILDAAPGFEEPYNIIDPEVNDILDVADFGGYNPIANPPGNDNLDSLDMVLKDFKDGYL</sequence>
<evidence type="ECO:0000313" key="1">
    <source>
        <dbReference type="EMBL" id="KAK8987461.1"/>
    </source>
</evidence>